<evidence type="ECO:0000259" key="2">
    <source>
        <dbReference type="Pfam" id="PF21530"/>
    </source>
</evidence>
<dbReference type="Pfam" id="PF20209">
    <property type="entry name" value="DUF6570"/>
    <property type="match status" value="1"/>
</dbReference>
<evidence type="ECO:0000313" key="3">
    <source>
        <dbReference type="EMBL" id="CAG8855896.1"/>
    </source>
</evidence>
<keyword evidence="4" id="KW-1185">Reference proteome</keyword>
<dbReference type="Pfam" id="PF21530">
    <property type="entry name" value="Pif1_2B_dom"/>
    <property type="match status" value="1"/>
</dbReference>
<feature type="domain" description="DNA helicase Pif1-like 2B" evidence="2">
    <location>
        <begin position="88"/>
        <end position="123"/>
    </location>
</feature>
<dbReference type="Proteomes" id="UP000789901">
    <property type="component" value="Unassembled WGS sequence"/>
</dbReference>
<evidence type="ECO:0000259" key="1">
    <source>
        <dbReference type="Pfam" id="PF20209"/>
    </source>
</evidence>
<feature type="domain" description="DUF6570" evidence="1">
    <location>
        <begin position="2"/>
        <end position="30"/>
    </location>
</feature>
<feature type="non-terminal residue" evidence="3">
    <location>
        <position position="124"/>
    </location>
</feature>
<comment type="caution">
    <text evidence="3">The sequence shown here is derived from an EMBL/GenBank/DDBJ whole genome shotgun (WGS) entry which is preliminary data.</text>
</comment>
<dbReference type="EMBL" id="CAJVQB010154291">
    <property type="protein sequence ID" value="CAG8855896.1"/>
    <property type="molecule type" value="Genomic_DNA"/>
</dbReference>
<reference evidence="3 4" key="1">
    <citation type="submission" date="2021-06" db="EMBL/GenBank/DDBJ databases">
        <authorList>
            <person name="Kallberg Y."/>
            <person name="Tangrot J."/>
            <person name="Rosling A."/>
        </authorList>
    </citation>
    <scope>NUCLEOTIDE SEQUENCE [LARGE SCALE GENOMIC DNA]</scope>
    <source>
        <strain evidence="3 4">120-4 pot B 10/14</strain>
    </source>
</reference>
<evidence type="ECO:0000313" key="4">
    <source>
        <dbReference type="Proteomes" id="UP000789901"/>
    </source>
</evidence>
<protein>
    <submittedName>
        <fullName evidence="3">1402_t:CDS:1</fullName>
    </submittedName>
</protein>
<proteinExistence type="predicted"/>
<dbReference type="InterPro" id="IPR049163">
    <property type="entry name" value="Pif1-like_2B_dom"/>
</dbReference>
<feature type="non-terminal residue" evidence="3">
    <location>
        <position position="1"/>
    </location>
</feature>
<sequence length="124" mass="13805">RFSQENDMDPGEVPAELPRLNQVEEMLISQDVRDPATITENDWQLLNKRVRTLVSPTEHATFKNAIRPIYNLGQLKTVHSGPGARNASLEVTNGLEPVLYLSVGAHIMLIFNLWANQGLVNGAM</sequence>
<accession>A0ABN7XNH1</accession>
<organism evidence="3 4">
    <name type="scientific">Gigaspora margarita</name>
    <dbReference type="NCBI Taxonomy" id="4874"/>
    <lineage>
        <taxon>Eukaryota</taxon>
        <taxon>Fungi</taxon>
        <taxon>Fungi incertae sedis</taxon>
        <taxon>Mucoromycota</taxon>
        <taxon>Glomeromycotina</taxon>
        <taxon>Glomeromycetes</taxon>
        <taxon>Diversisporales</taxon>
        <taxon>Gigasporaceae</taxon>
        <taxon>Gigaspora</taxon>
    </lineage>
</organism>
<name>A0ABN7XNH1_GIGMA</name>
<dbReference type="InterPro" id="IPR046700">
    <property type="entry name" value="DUF6570"/>
</dbReference>
<gene>
    <name evidence="3" type="ORF">GMARGA_LOCUS44717</name>
</gene>